<proteinExistence type="predicted"/>
<dbReference type="Proteomes" id="UP001061070">
    <property type="component" value="Unassembled WGS sequence"/>
</dbReference>
<feature type="compositionally biased region" description="Low complexity" evidence="1">
    <location>
        <begin position="133"/>
        <end position="142"/>
    </location>
</feature>
<comment type="caution">
    <text evidence="2">The sequence shown here is derived from an EMBL/GenBank/DDBJ whole genome shotgun (WGS) entry which is preliminary data.</text>
</comment>
<protein>
    <submittedName>
        <fullName evidence="2">Uncharacterized protein</fullName>
    </submittedName>
</protein>
<evidence type="ECO:0000256" key="1">
    <source>
        <dbReference type="SAM" id="MobiDB-lite"/>
    </source>
</evidence>
<accession>A0ABQ0Q927</accession>
<name>A0ABQ0Q927_9PROT</name>
<feature type="compositionally biased region" description="Basic and acidic residues" evidence="1">
    <location>
        <begin position="150"/>
        <end position="159"/>
    </location>
</feature>
<evidence type="ECO:0000313" key="2">
    <source>
        <dbReference type="EMBL" id="GBR09546.1"/>
    </source>
</evidence>
<feature type="region of interest" description="Disordered" evidence="1">
    <location>
        <begin position="133"/>
        <end position="159"/>
    </location>
</feature>
<sequence length="159" mass="16792">MSFLAAFWHEWGDPIQWAFGAVGGWAGAVGQYRLRSQSNRLTAGDQALRLLDTAQKRESVLSASYERVVLLEAAARAHAIASAETLQTVYEQAIGARLQVHALEAVAGHSLTEFPPLPPFPVAVVPPQSELADAPALAAPDAGTAPLNSKTEKAGASHD</sequence>
<gene>
    <name evidence="2" type="ORF">AA0228_0713</name>
</gene>
<dbReference type="EMBL" id="BAQW01000004">
    <property type="protein sequence ID" value="GBR09546.1"/>
    <property type="molecule type" value="Genomic_DNA"/>
</dbReference>
<reference evidence="2" key="1">
    <citation type="submission" date="2013-04" db="EMBL/GenBank/DDBJ databases">
        <title>The genome sequencing project of 58 acetic acid bacteria.</title>
        <authorList>
            <person name="Okamoto-Kainuma A."/>
            <person name="Ishikawa M."/>
            <person name="Umino S."/>
            <person name="Koizumi Y."/>
            <person name="Shiwa Y."/>
            <person name="Yoshikawa H."/>
            <person name="Matsutani M."/>
            <person name="Matsushita K."/>
        </authorList>
    </citation>
    <scope>NUCLEOTIDE SEQUENCE</scope>
    <source>
        <strain evidence="2">NRIC 0228</strain>
    </source>
</reference>
<keyword evidence="3" id="KW-1185">Reference proteome</keyword>
<evidence type="ECO:0000313" key="3">
    <source>
        <dbReference type="Proteomes" id="UP001061070"/>
    </source>
</evidence>
<organism evidence="2 3">
    <name type="scientific">Gluconobacter frateurii NRIC 0228</name>
    <dbReference type="NCBI Taxonomy" id="1307946"/>
    <lineage>
        <taxon>Bacteria</taxon>
        <taxon>Pseudomonadati</taxon>
        <taxon>Pseudomonadota</taxon>
        <taxon>Alphaproteobacteria</taxon>
        <taxon>Acetobacterales</taxon>
        <taxon>Acetobacteraceae</taxon>
        <taxon>Gluconobacter</taxon>
    </lineage>
</organism>